<evidence type="ECO:0000256" key="1">
    <source>
        <dbReference type="SAM" id="MobiDB-lite"/>
    </source>
</evidence>
<dbReference type="AlphaFoldDB" id="A0A0C3D092"/>
<evidence type="ECO:0000313" key="3">
    <source>
        <dbReference type="Proteomes" id="UP000053989"/>
    </source>
</evidence>
<feature type="region of interest" description="Disordered" evidence="1">
    <location>
        <begin position="1"/>
        <end position="33"/>
    </location>
</feature>
<sequence length="641" mass="70286">MSSPCERLSDTSASQYLTSTDPENQRAGSLRNGSSRLGFPFNMPLPTITPSFPVKRKHSLLHNLYCDEGHKSLCQEDEAGLIAHRTKVREPFGYCFVPTSCGLAFQPQGPDRALLTVGGQAVSPLGIYAFGGPGFCPLLQSTRTQVKESVEDVRVSSLLRQSRGSSTQMSVDENDHPTSIVADGVEQTVHWRLSSVNGISLAGGVGDLHNSWSRFCSPCPTGYQSHTHATNAAGANISLKSSEARASILPKARGNIESSRSGPSFDIVNPLGSLSRSIDPIESLGVALAHEVQPYRVSSLDFGFITGGRGGDDFPPTSPFISPIPSINFSRVWDRNLTPLAGQTRGKRCRLTQDNVHCERNSNEQEPGAEGMHFFPMSSKSPCSYASLHGVVHLPPTISGERKAKRRRLKDNSLPPGLLLAVDKMTSAFDESVSTLAEHLSSMSVTNAERADGRSPSDFFRKYGIEDKLSPSTSLVHLSPVRNIFHPSERAQLKHLRKRRAAEAHRNKHVGEAFPRMKARHRRRALRKANSEPSKPDSRIRQGTPFPHAFLEPLAVTFESEGAYHNWYRCESPEEIFIYDTGEEKQDPEYLEDPAAIIDQPARRLLFCHDASGSVRTPSDPCDTGHPVEMCMANVSSTSAH</sequence>
<dbReference type="EMBL" id="KN822159">
    <property type="protein sequence ID" value="KIM54225.1"/>
    <property type="molecule type" value="Genomic_DNA"/>
</dbReference>
<feature type="region of interest" description="Disordered" evidence="1">
    <location>
        <begin position="157"/>
        <end position="177"/>
    </location>
</feature>
<evidence type="ECO:0000313" key="2">
    <source>
        <dbReference type="EMBL" id="KIM54225.1"/>
    </source>
</evidence>
<reference evidence="3" key="2">
    <citation type="submission" date="2015-01" db="EMBL/GenBank/DDBJ databases">
        <title>Evolutionary Origins and Diversification of the Mycorrhizal Mutualists.</title>
        <authorList>
            <consortium name="DOE Joint Genome Institute"/>
            <consortium name="Mycorrhizal Genomics Consortium"/>
            <person name="Kohler A."/>
            <person name="Kuo A."/>
            <person name="Nagy L.G."/>
            <person name="Floudas D."/>
            <person name="Copeland A."/>
            <person name="Barry K.W."/>
            <person name="Cichocki N."/>
            <person name="Veneault-Fourrey C."/>
            <person name="LaButti K."/>
            <person name="Lindquist E.A."/>
            <person name="Lipzen A."/>
            <person name="Lundell T."/>
            <person name="Morin E."/>
            <person name="Murat C."/>
            <person name="Riley R."/>
            <person name="Ohm R."/>
            <person name="Sun H."/>
            <person name="Tunlid A."/>
            <person name="Henrissat B."/>
            <person name="Grigoriev I.V."/>
            <person name="Hibbett D.S."/>
            <person name="Martin F."/>
        </authorList>
    </citation>
    <scope>NUCLEOTIDE SEQUENCE [LARGE SCALE GENOMIC DNA]</scope>
    <source>
        <strain evidence="3">Foug A</strain>
    </source>
</reference>
<feature type="compositionally biased region" description="Polar residues" evidence="1">
    <location>
        <begin position="10"/>
        <end position="22"/>
    </location>
</feature>
<dbReference type="HOGENOM" id="CLU_427086_0_0_1"/>
<gene>
    <name evidence="2" type="ORF">SCLCIDRAFT_31253</name>
</gene>
<organism evidence="2 3">
    <name type="scientific">Scleroderma citrinum Foug A</name>
    <dbReference type="NCBI Taxonomy" id="1036808"/>
    <lineage>
        <taxon>Eukaryota</taxon>
        <taxon>Fungi</taxon>
        <taxon>Dikarya</taxon>
        <taxon>Basidiomycota</taxon>
        <taxon>Agaricomycotina</taxon>
        <taxon>Agaricomycetes</taxon>
        <taxon>Agaricomycetidae</taxon>
        <taxon>Boletales</taxon>
        <taxon>Sclerodermatineae</taxon>
        <taxon>Sclerodermataceae</taxon>
        <taxon>Scleroderma</taxon>
    </lineage>
</organism>
<protein>
    <submittedName>
        <fullName evidence="2">Uncharacterized protein</fullName>
    </submittedName>
</protein>
<dbReference type="Proteomes" id="UP000053989">
    <property type="component" value="Unassembled WGS sequence"/>
</dbReference>
<proteinExistence type="predicted"/>
<dbReference type="InParanoid" id="A0A0C3D092"/>
<accession>A0A0C3D092</accession>
<feature type="compositionally biased region" description="Polar residues" evidence="1">
    <location>
        <begin position="158"/>
        <end position="171"/>
    </location>
</feature>
<reference evidence="2 3" key="1">
    <citation type="submission" date="2014-04" db="EMBL/GenBank/DDBJ databases">
        <authorList>
            <consortium name="DOE Joint Genome Institute"/>
            <person name="Kuo A."/>
            <person name="Kohler A."/>
            <person name="Nagy L.G."/>
            <person name="Floudas D."/>
            <person name="Copeland A."/>
            <person name="Barry K.W."/>
            <person name="Cichocki N."/>
            <person name="Veneault-Fourrey C."/>
            <person name="LaButti K."/>
            <person name="Lindquist E.A."/>
            <person name="Lipzen A."/>
            <person name="Lundell T."/>
            <person name="Morin E."/>
            <person name="Murat C."/>
            <person name="Sun H."/>
            <person name="Tunlid A."/>
            <person name="Henrissat B."/>
            <person name="Grigoriev I.V."/>
            <person name="Hibbett D.S."/>
            <person name="Martin F."/>
            <person name="Nordberg H.P."/>
            <person name="Cantor M.N."/>
            <person name="Hua S.X."/>
        </authorList>
    </citation>
    <scope>NUCLEOTIDE SEQUENCE [LARGE SCALE GENOMIC DNA]</scope>
    <source>
        <strain evidence="2 3">Foug A</strain>
    </source>
</reference>
<feature type="region of interest" description="Disordered" evidence="1">
    <location>
        <begin position="526"/>
        <end position="545"/>
    </location>
</feature>
<name>A0A0C3D092_9AGAM</name>
<keyword evidence="3" id="KW-1185">Reference proteome</keyword>